<reference evidence="1 2" key="1">
    <citation type="submission" date="2021-09" db="EMBL/GenBank/DDBJ databases">
        <title>Genome sequencing and assembly of Chryseobacterium sp. RG1.</title>
        <authorList>
            <person name="Chhetri G."/>
        </authorList>
    </citation>
    <scope>NUCLEOTIDE SEQUENCE [LARGE SCALE GENOMIC DNA]</scope>
    <source>
        <strain evidence="1 2">RG1</strain>
    </source>
</reference>
<keyword evidence="2" id="KW-1185">Reference proteome</keyword>
<accession>A0ABS8A2U7</accession>
<organism evidence="1 2">
    <name type="scientific">Chryseobacterium tagetis</name>
    <dbReference type="NCBI Taxonomy" id="2801334"/>
    <lineage>
        <taxon>Bacteria</taxon>
        <taxon>Pseudomonadati</taxon>
        <taxon>Bacteroidota</taxon>
        <taxon>Flavobacteriia</taxon>
        <taxon>Flavobacteriales</taxon>
        <taxon>Weeksellaceae</taxon>
        <taxon>Chryseobacterium group</taxon>
        <taxon>Chryseobacterium</taxon>
    </lineage>
</organism>
<evidence type="ECO:0000313" key="2">
    <source>
        <dbReference type="Proteomes" id="UP000618240"/>
    </source>
</evidence>
<protein>
    <recommendedName>
        <fullName evidence="3">DUF5655 domain-containing protein</fullName>
    </recommendedName>
</protein>
<name>A0ABS8A2U7_9FLAO</name>
<evidence type="ECO:0000313" key="1">
    <source>
        <dbReference type="EMBL" id="MCA6067200.1"/>
    </source>
</evidence>
<dbReference type="Proteomes" id="UP000618240">
    <property type="component" value="Unassembled WGS sequence"/>
</dbReference>
<comment type="caution">
    <text evidence="1">The sequence shown here is derived from an EMBL/GenBank/DDBJ whole genome shotgun (WGS) entry which is preliminary data.</text>
</comment>
<sequence>METTLQHQDRLHYAEVYASDILELKNLFLQKFNLNAVNENFGIPFLLVKKGKGIVAFASLVINKENQIDFKIYENSDMTMNEKDDFKTKAKNYCKRNNSENFTDPEELKYNIQRMVDWLNG</sequence>
<dbReference type="EMBL" id="JAERSE020000002">
    <property type="protein sequence ID" value="MCA6067200.1"/>
    <property type="molecule type" value="Genomic_DNA"/>
</dbReference>
<dbReference type="RefSeq" id="WP_225687716.1">
    <property type="nucleotide sequence ID" value="NZ_JAERSE020000002.1"/>
</dbReference>
<proteinExistence type="predicted"/>
<evidence type="ECO:0008006" key="3">
    <source>
        <dbReference type="Google" id="ProtNLM"/>
    </source>
</evidence>
<gene>
    <name evidence="1" type="ORF">JI747_008440</name>
</gene>